<protein>
    <submittedName>
        <fullName evidence="2">DUF4235 domain-containing protein</fullName>
    </submittedName>
</protein>
<dbReference type="RefSeq" id="WP_123823518.1">
    <property type="nucleotide sequence ID" value="NZ_RKMF01000001.1"/>
</dbReference>
<dbReference type="Pfam" id="PF14019">
    <property type="entry name" value="DUF4235"/>
    <property type="match status" value="1"/>
</dbReference>
<sequence length="83" mass="8596">MNDKVVGLAGTAASLAGVTAANKGLGAVWAKLTGNPPPAKNPDPEERWADILLWAVITGVVTTVVRVAVTRQVTKMQSNQGES</sequence>
<dbReference type="InterPro" id="IPR025329">
    <property type="entry name" value="DUF4235"/>
</dbReference>
<keyword evidence="1" id="KW-0472">Membrane</keyword>
<proteinExistence type="predicted"/>
<evidence type="ECO:0000313" key="3">
    <source>
        <dbReference type="Proteomes" id="UP000270616"/>
    </source>
</evidence>
<dbReference type="OrthoDB" id="3268522at2"/>
<evidence type="ECO:0000256" key="1">
    <source>
        <dbReference type="SAM" id="Phobius"/>
    </source>
</evidence>
<feature type="transmembrane region" description="Helical" evidence="1">
    <location>
        <begin position="51"/>
        <end position="69"/>
    </location>
</feature>
<keyword evidence="1" id="KW-1133">Transmembrane helix</keyword>
<gene>
    <name evidence="2" type="ORF">EDL96_00570</name>
</gene>
<reference evidence="2 3" key="1">
    <citation type="submission" date="2018-10" db="EMBL/GenBank/DDBJ databases">
        <title>Kocuria sp. M5W7-7, whole genome shotgun sequence.</title>
        <authorList>
            <person name="Tuo L."/>
        </authorList>
    </citation>
    <scope>NUCLEOTIDE SEQUENCE [LARGE SCALE GENOMIC DNA]</scope>
    <source>
        <strain evidence="2 3">M5W7-7</strain>
    </source>
</reference>
<accession>A0A3N4AFF7</accession>
<name>A0A3N4AFF7_9MICC</name>
<keyword evidence="1" id="KW-0812">Transmembrane</keyword>
<dbReference type="AlphaFoldDB" id="A0A3N4AFF7"/>
<dbReference type="Proteomes" id="UP000270616">
    <property type="component" value="Unassembled WGS sequence"/>
</dbReference>
<keyword evidence="3" id="KW-1185">Reference proteome</keyword>
<evidence type="ECO:0000313" key="2">
    <source>
        <dbReference type="EMBL" id="ROZ65629.1"/>
    </source>
</evidence>
<organism evidence="2 3">
    <name type="scientific">Kocuria soli</name>
    <dbReference type="NCBI Taxonomy" id="2485125"/>
    <lineage>
        <taxon>Bacteria</taxon>
        <taxon>Bacillati</taxon>
        <taxon>Actinomycetota</taxon>
        <taxon>Actinomycetes</taxon>
        <taxon>Micrococcales</taxon>
        <taxon>Micrococcaceae</taxon>
        <taxon>Kocuria</taxon>
    </lineage>
</organism>
<dbReference type="EMBL" id="RKMF01000001">
    <property type="protein sequence ID" value="ROZ65629.1"/>
    <property type="molecule type" value="Genomic_DNA"/>
</dbReference>
<comment type="caution">
    <text evidence="2">The sequence shown here is derived from an EMBL/GenBank/DDBJ whole genome shotgun (WGS) entry which is preliminary data.</text>
</comment>